<keyword evidence="2" id="KW-1185">Reference proteome</keyword>
<protein>
    <submittedName>
        <fullName evidence="1">Uncharacterized protein</fullName>
    </submittedName>
</protein>
<comment type="caution">
    <text evidence="1">The sequence shown here is derived from an EMBL/GenBank/DDBJ whole genome shotgun (WGS) entry which is preliminary data.</text>
</comment>
<organism evidence="1 2">
    <name type="scientific">Sulfobacillus harzensis</name>
    <dbReference type="NCBI Taxonomy" id="2729629"/>
    <lineage>
        <taxon>Bacteria</taxon>
        <taxon>Bacillati</taxon>
        <taxon>Bacillota</taxon>
        <taxon>Clostridia</taxon>
        <taxon>Eubacteriales</taxon>
        <taxon>Clostridiales Family XVII. Incertae Sedis</taxon>
        <taxon>Sulfobacillus</taxon>
    </lineage>
</organism>
<sequence length="217" mass="22427">MAQDGNLFAALFPTEAEQIQKIAQQTGAPEVGPTIKTQAPVVAFRKTTAGTSPSTLSTGAGGITLTQPVTPKALTAAYLAAQALGDATLELISEPLIVTAQGAETFAYAVPTEQVLVLLEPLTVESRRHAAAVTATVVVDNQPVLENYALTHDEGVLLAAESVVTHSVTVTFANGDWTDTTATVVLSGVLVSTQTYQSVMAPILQGVVQMLNQGGIS</sequence>
<reference evidence="1 2" key="1">
    <citation type="submission" date="2020-04" db="EMBL/GenBank/DDBJ databases">
        <authorList>
            <person name="Zhang R."/>
            <person name="Schippers A."/>
        </authorList>
    </citation>
    <scope>NUCLEOTIDE SEQUENCE [LARGE SCALE GENOMIC DNA]</scope>
    <source>
        <strain evidence="1 2">DSM 109850</strain>
    </source>
</reference>
<proteinExistence type="predicted"/>
<evidence type="ECO:0000313" key="2">
    <source>
        <dbReference type="Proteomes" id="UP000533476"/>
    </source>
</evidence>
<gene>
    <name evidence="1" type="ORF">HIJ39_07620</name>
</gene>
<name>A0A7Y0Q3I2_9FIRM</name>
<dbReference type="Proteomes" id="UP000533476">
    <property type="component" value="Unassembled WGS sequence"/>
</dbReference>
<dbReference type="AlphaFoldDB" id="A0A7Y0Q3I2"/>
<accession>A0A7Y0Q3I2</accession>
<dbReference type="RefSeq" id="WP_169098319.1">
    <property type="nucleotide sequence ID" value="NZ_JABBVZ010000018.1"/>
</dbReference>
<evidence type="ECO:0000313" key="1">
    <source>
        <dbReference type="EMBL" id="NMP22219.1"/>
    </source>
</evidence>
<dbReference type="EMBL" id="JABBVZ010000018">
    <property type="protein sequence ID" value="NMP22219.1"/>
    <property type="molecule type" value="Genomic_DNA"/>
</dbReference>